<reference evidence="2 3" key="1">
    <citation type="submission" date="2021-01" db="EMBL/GenBank/DDBJ databases">
        <title>WGS of actinomycetes isolated from Thailand.</title>
        <authorList>
            <person name="Thawai C."/>
        </authorList>
    </citation>
    <scope>NUCLEOTIDE SEQUENCE [LARGE SCALE GENOMIC DNA]</scope>
    <source>
        <strain evidence="2 3">LPG 2</strain>
    </source>
</reference>
<sequence>MRELVIHGHAEDGYGKTVDAFRRNFAERGEVGAAVAVYDGEKPLVDLWAGYRDRARRLPWERDTLAPVYSCTKGVAALVVATLVAAGHLDYEQPVARYWPEFGAHGKAAITVRDLLDHRAALHALHGPRLTIADLADLDRVAAVLAEQRPAWAPGGRQGYHTISFGLFLNELVRRADPRGRTIGQVLAEDIAGPLDLDFSIGSAGPQRLARLATLVRTGGLDLRHERDIAWRLGIELLVRRGDFYRSTLSPDLGMPERFDRPDLVGVEVCGSNGIGNARSLARLYAAAVTAAPKLPVGEGILRRMAGPSGPAERDAVLRVQTRFHLGFRRSCSRFAFGSADHRAYGAPGLGGALGFADPATGLAFGYVPNRLGLTINGDVRCRDLFETVFGVRRP</sequence>
<protein>
    <submittedName>
        <fullName evidence="2">Beta-lactamase family protein</fullName>
    </submittedName>
</protein>
<dbReference type="Pfam" id="PF00144">
    <property type="entry name" value="Beta-lactamase"/>
    <property type="match status" value="1"/>
</dbReference>
<gene>
    <name evidence="2" type="ORF">JK358_33960</name>
</gene>
<dbReference type="Gene3D" id="3.40.710.10">
    <property type="entry name" value="DD-peptidase/beta-lactamase superfamily"/>
    <property type="match status" value="1"/>
</dbReference>
<comment type="caution">
    <text evidence="2">The sequence shown here is derived from an EMBL/GenBank/DDBJ whole genome shotgun (WGS) entry which is preliminary data.</text>
</comment>
<evidence type="ECO:0000313" key="2">
    <source>
        <dbReference type="EMBL" id="MBL1079423.1"/>
    </source>
</evidence>
<proteinExistence type="predicted"/>
<dbReference type="InterPro" id="IPR001466">
    <property type="entry name" value="Beta-lactam-related"/>
</dbReference>
<dbReference type="InterPro" id="IPR012338">
    <property type="entry name" value="Beta-lactam/transpept-like"/>
</dbReference>
<dbReference type="PANTHER" id="PTHR43319">
    <property type="entry name" value="BETA-LACTAMASE-RELATED"/>
    <property type="match status" value="1"/>
</dbReference>
<evidence type="ECO:0000313" key="3">
    <source>
        <dbReference type="Proteomes" id="UP000602198"/>
    </source>
</evidence>
<keyword evidence="3" id="KW-1185">Reference proteome</keyword>
<accession>A0ABS1MFJ1</accession>
<dbReference type="EMBL" id="JAERRJ010000016">
    <property type="protein sequence ID" value="MBL1079423.1"/>
    <property type="molecule type" value="Genomic_DNA"/>
</dbReference>
<feature type="domain" description="Beta-lactamase-related" evidence="1">
    <location>
        <begin position="21"/>
        <end position="373"/>
    </location>
</feature>
<evidence type="ECO:0000259" key="1">
    <source>
        <dbReference type="Pfam" id="PF00144"/>
    </source>
</evidence>
<dbReference type="SUPFAM" id="SSF56601">
    <property type="entry name" value="beta-lactamase/transpeptidase-like"/>
    <property type="match status" value="1"/>
</dbReference>
<dbReference type="PANTHER" id="PTHR43319:SF3">
    <property type="entry name" value="BETA-LACTAMASE-RELATED DOMAIN-CONTAINING PROTEIN"/>
    <property type="match status" value="1"/>
</dbReference>
<dbReference type="InterPro" id="IPR052907">
    <property type="entry name" value="Beta-lactamase/esterase"/>
</dbReference>
<organism evidence="2 3">
    <name type="scientific">Nocardia acididurans</name>
    <dbReference type="NCBI Taxonomy" id="2802282"/>
    <lineage>
        <taxon>Bacteria</taxon>
        <taxon>Bacillati</taxon>
        <taxon>Actinomycetota</taxon>
        <taxon>Actinomycetes</taxon>
        <taxon>Mycobacteriales</taxon>
        <taxon>Nocardiaceae</taxon>
        <taxon>Nocardia</taxon>
    </lineage>
</organism>
<dbReference type="Proteomes" id="UP000602198">
    <property type="component" value="Unassembled WGS sequence"/>
</dbReference>
<dbReference type="RefSeq" id="WP_201955894.1">
    <property type="nucleotide sequence ID" value="NZ_JAERRJ010000016.1"/>
</dbReference>
<name>A0ABS1MFJ1_9NOCA</name>